<dbReference type="GO" id="GO:0004519">
    <property type="term" value="F:endonuclease activity"/>
    <property type="evidence" value="ECO:0007669"/>
    <property type="project" value="UniProtKB-KW"/>
</dbReference>
<dbReference type="NCBIfam" id="TIGR01453">
    <property type="entry name" value="grpIintron_endo"/>
    <property type="match status" value="1"/>
</dbReference>
<gene>
    <name evidence="3" type="ORF">DXG02_000027</name>
</gene>
<reference evidence="3" key="1">
    <citation type="submission" date="2018-08" db="EMBL/GenBank/DDBJ databases">
        <title>Comparative mitochondrial genomics of the basidiomycete Termitomyces.</title>
        <authorList>
            <person name="Nieuwenhuis M."/>
        </authorList>
    </citation>
    <scope>NUCLEOTIDE SEQUENCE</scope>
    <source>
        <strain evidence="3">TB01</strain>
    </source>
</reference>
<evidence type="ECO:0000313" key="3">
    <source>
        <dbReference type="EMBL" id="AYE93148.1"/>
    </source>
</evidence>
<accession>A0A386TYH5</accession>
<evidence type="ECO:0000256" key="1">
    <source>
        <dbReference type="SAM" id="SignalP"/>
    </source>
</evidence>
<dbReference type="AlphaFoldDB" id="A0A386TYH5"/>
<keyword evidence="3" id="KW-0255">Endonuclease</keyword>
<keyword evidence="3" id="KW-0378">Hydrolase</keyword>
<dbReference type="SMART" id="SM00465">
    <property type="entry name" value="GIYc"/>
    <property type="match status" value="1"/>
</dbReference>
<feature type="signal peptide" evidence="1">
    <location>
        <begin position="1"/>
        <end position="30"/>
    </location>
</feature>
<organism evidence="3">
    <name type="scientific">Myochromella boudieri</name>
    <dbReference type="NCBI Taxonomy" id="117066"/>
    <lineage>
        <taxon>Eukaryota</taxon>
        <taxon>Fungi</taxon>
        <taxon>Dikarya</taxon>
        <taxon>Basidiomycota</taxon>
        <taxon>Agaricomycotina</taxon>
        <taxon>Agaricomycetes</taxon>
        <taxon>Agaricomycetidae</taxon>
        <taxon>Agaricales</taxon>
        <taxon>Tricholomatineae</taxon>
        <taxon>Lyophyllaceae</taxon>
        <taxon>Myochromella</taxon>
    </lineage>
</organism>
<protein>
    <submittedName>
        <fullName evidence="3">GIY-YIG homing endonuclease</fullName>
    </submittedName>
</protein>
<dbReference type="SUPFAM" id="SSF82771">
    <property type="entry name" value="GIY-YIG endonuclease"/>
    <property type="match status" value="1"/>
</dbReference>
<name>A0A386TYH5_9AGAR</name>
<dbReference type="InterPro" id="IPR035901">
    <property type="entry name" value="GIY-YIG_endonuc_sf"/>
</dbReference>
<dbReference type="InterPro" id="IPR000305">
    <property type="entry name" value="GIY-YIG_endonuc"/>
</dbReference>
<keyword evidence="3" id="KW-0496">Mitochondrion</keyword>
<feature type="chain" id="PRO_5017387356" evidence="1">
    <location>
        <begin position="31"/>
        <end position="199"/>
    </location>
</feature>
<keyword evidence="1" id="KW-0732">Signal</keyword>
<evidence type="ECO:0000259" key="2">
    <source>
        <dbReference type="SMART" id="SM00465"/>
    </source>
</evidence>
<feature type="domain" description="GIY-YIG" evidence="2">
    <location>
        <begin position="71"/>
        <end position="169"/>
    </location>
</feature>
<dbReference type="CDD" id="cd10445">
    <property type="entry name" value="GIY-YIG_bI1_like"/>
    <property type="match status" value="1"/>
</dbReference>
<geneLocation type="mitochondrion" evidence="3"/>
<dbReference type="EMBL" id="MH725793">
    <property type="protein sequence ID" value="AYE93148.1"/>
    <property type="molecule type" value="Genomic_DNA"/>
</dbReference>
<dbReference type="Gene3D" id="3.40.1440.10">
    <property type="entry name" value="GIY-YIG endonuclease"/>
    <property type="match status" value="1"/>
</dbReference>
<keyword evidence="3" id="KW-0540">Nuclease</keyword>
<sequence length="199" mass="23155">MSNYVRIYSNICFFLLCALGFEQSWDVAFSLSITPIKHFGPLLSPIYLTKPIRIYTPDLNRNLIGVENRERTIIYQWMNLMNGKIYIGSAWKGSRRLLSYWSPSVLKRNLPIYKSLSYYNHNNFILSILEDLGPTGSVSREYILSREQIYLDLLFSKFSTFKLNLSPTAGSTLGFKHTCEFKLKRSGKLNPMYKREFSS</sequence>
<proteinExistence type="predicted"/>
<dbReference type="InterPro" id="IPR006350">
    <property type="entry name" value="Intron_endoG1"/>
</dbReference>